<dbReference type="AlphaFoldDB" id="A0A140KZM5"/>
<name>A0A140KZM5_9FIRM</name>
<feature type="transmembrane region" description="Helical" evidence="1">
    <location>
        <begin position="151"/>
        <end position="169"/>
    </location>
</feature>
<keyword evidence="1" id="KW-0472">Membrane</keyword>
<reference evidence="2 3" key="1">
    <citation type="submission" date="2015-12" db="EMBL/GenBank/DDBJ databases">
        <title>Draft genome sequence of the thermoanaerobe Thermotalea metallivorans, an isolate from the runoff channel of the Great Artesian Basin, Australia.</title>
        <authorList>
            <person name="Patel B.K."/>
        </authorList>
    </citation>
    <scope>NUCLEOTIDE SEQUENCE [LARGE SCALE GENOMIC DNA]</scope>
    <source>
        <strain evidence="2 3">B2-1</strain>
    </source>
</reference>
<dbReference type="EMBL" id="LOEE01000078">
    <property type="protein sequence ID" value="KXG73750.1"/>
    <property type="molecule type" value="Genomic_DNA"/>
</dbReference>
<dbReference type="Pfam" id="PF04298">
    <property type="entry name" value="Zn_peptidase_2"/>
    <property type="match status" value="1"/>
</dbReference>
<proteinExistence type="predicted"/>
<dbReference type="Proteomes" id="UP000070456">
    <property type="component" value="Unassembled WGS sequence"/>
</dbReference>
<comment type="caution">
    <text evidence="2">The sequence shown here is derived from an EMBL/GenBank/DDBJ whole genome shotgun (WGS) entry which is preliminary data.</text>
</comment>
<sequence>MFPFFYDPTFILMIPAILLAIYAQGKVHRVFQKYDQYRARIGMTGAELARDILRSQGIHDVRVELVGGHMTDHYDPRNKVLRLSYDIYHGTSLAALGVAAHEAGHALQHFEGYTMLIWRNMIVPLAAIGSQAAFPLLFIGLLLGSQTLAELGVVVFMFAVLFQLITLPVEYNASNRALNILSGGGYITIEEEMPVKKVLHAAALTYVAATVMAMLQLIRLLMISGLLGRRNDS</sequence>
<gene>
    <name evidence="2" type="ORF">AN619_29150</name>
</gene>
<accession>A0A140KZM5</accession>
<dbReference type="PANTHER" id="PTHR36434:SF1">
    <property type="entry name" value="MEMBRANE PROTEASE YUGP-RELATED"/>
    <property type="match status" value="1"/>
</dbReference>
<dbReference type="RefSeq" id="WP_068558000.1">
    <property type="nucleotide sequence ID" value="NZ_LOEE01000078.1"/>
</dbReference>
<dbReference type="STRING" id="520762.AN619_29150"/>
<keyword evidence="1" id="KW-1133">Transmembrane helix</keyword>
<feature type="transmembrane region" description="Helical" evidence="1">
    <location>
        <begin position="203"/>
        <end position="227"/>
    </location>
</feature>
<evidence type="ECO:0000256" key="1">
    <source>
        <dbReference type="SAM" id="Phobius"/>
    </source>
</evidence>
<dbReference type="OrthoDB" id="9784298at2"/>
<evidence type="ECO:0000313" key="3">
    <source>
        <dbReference type="Proteomes" id="UP000070456"/>
    </source>
</evidence>
<dbReference type="PATRIC" id="fig|520762.4.peg.3217"/>
<evidence type="ECO:0000313" key="2">
    <source>
        <dbReference type="EMBL" id="KXG73750.1"/>
    </source>
</evidence>
<feature type="transmembrane region" description="Helical" evidence="1">
    <location>
        <begin position="6"/>
        <end position="23"/>
    </location>
</feature>
<feature type="transmembrane region" description="Helical" evidence="1">
    <location>
        <begin position="121"/>
        <end position="144"/>
    </location>
</feature>
<evidence type="ECO:0008006" key="4">
    <source>
        <dbReference type="Google" id="ProtNLM"/>
    </source>
</evidence>
<dbReference type="PANTHER" id="PTHR36434">
    <property type="entry name" value="MEMBRANE PROTEASE YUGP-RELATED"/>
    <property type="match status" value="1"/>
</dbReference>
<organism evidence="2 3">
    <name type="scientific">Thermotalea metallivorans</name>
    <dbReference type="NCBI Taxonomy" id="520762"/>
    <lineage>
        <taxon>Bacteria</taxon>
        <taxon>Bacillati</taxon>
        <taxon>Bacillota</taxon>
        <taxon>Clostridia</taxon>
        <taxon>Peptostreptococcales</taxon>
        <taxon>Thermotaleaceae</taxon>
        <taxon>Thermotalea</taxon>
    </lineage>
</organism>
<protein>
    <recommendedName>
        <fullName evidence="4">Neutral zinc metallopeptidase</fullName>
    </recommendedName>
</protein>
<keyword evidence="1" id="KW-0812">Transmembrane</keyword>
<keyword evidence="3" id="KW-1185">Reference proteome</keyword>
<dbReference type="InterPro" id="IPR007395">
    <property type="entry name" value="Zn_peptidase_2"/>
</dbReference>